<evidence type="ECO:0000256" key="1">
    <source>
        <dbReference type="SAM" id="SignalP"/>
    </source>
</evidence>
<dbReference type="EMBL" id="JASWJB010000464">
    <property type="protein sequence ID" value="KAK2590242.1"/>
    <property type="molecule type" value="Genomic_DNA"/>
</dbReference>
<gene>
    <name evidence="3" type="ORF">QQS21_012073</name>
</gene>
<dbReference type="AlphaFoldDB" id="A0AAJ0CEL8"/>
<feature type="chain" id="PRO_5042608965" description="Rhamnogalacturonase A/B/Epimerase-like pectate lyase domain-containing protein" evidence="1">
    <location>
        <begin position="19"/>
        <end position="775"/>
    </location>
</feature>
<organism evidence="3 4">
    <name type="scientific">Conoideocrella luteorostrata</name>
    <dbReference type="NCBI Taxonomy" id="1105319"/>
    <lineage>
        <taxon>Eukaryota</taxon>
        <taxon>Fungi</taxon>
        <taxon>Dikarya</taxon>
        <taxon>Ascomycota</taxon>
        <taxon>Pezizomycotina</taxon>
        <taxon>Sordariomycetes</taxon>
        <taxon>Hypocreomycetidae</taxon>
        <taxon>Hypocreales</taxon>
        <taxon>Clavicipitaceae</taxon>
        <taxon>Conoideocrella</taxon>
    </lineage>
</organism>
<dbReference type="Pfam" id="PF12708">
    <property type="entry name" value="Pect-lyase_RHGA_epim"/>
    <property type="match status" value="2"/>
</dbReference>
<feature type="domain" description="Rhamnogalacturonase A/B/Epimerase-like pectate lyase" evidence="2">
    <location>
        <begin position="79"/>
        <end position="281"/>
    </location>
</feature>
<dbReference type="SUPFAM" id="SSF51126">
    <property type="entry name" value="Pectin lyase-like"/>
    <property type="match status" value="2"/>
</dbReference>
<keyword evidence="4" id="KW-1185">Reference proteome</keyword>
<dbReference type="CDD" id="cd23668">
    <property type="entry name" value="GH55_beta13glucanase-like"/>
    <property type="match status" value="1"/>
</dbReference>
<accession>A0AAJ0CEL8</accession>
<dbReference type="Gene3D" id="2.160.20.10">
    <property type="entry name" value="Single-stranded right-handed beta-helix, Pectin lyase-like"/>
    <property type="match status" value="2"/>
</dbReference>
<dbReference type="InterPro" id="IPR011050">
    <property type="entry name" value="Pectin_lyase_fold/virulence"/>
</dbReference>
<protein>
    <recommendedName>
        <fullName evidence="2">Rhamnogalacturonase A/B/Epimerase-like pectate lyase domain-containing protein</fullName>
    </recommendedName>
</protein>
<evidence type="ECO:0000259" key="2">
    <source>
        <dbReference type="Pfam" id="PF12708"/>
    </source>
</evidence>
<evidence type="ECO:0000313" key="4">
    <source>
        <dbReference type="Proteomes" id="UP001251528"/>
    </source>
</evidence>
<sequence length="775" mass="83197">MVHHTAALTAVLAIVASGSPASLGNDARDIKSITSKVAASGTSFWYANMDHTSGDVRGYAPDLEGDYTYPVYVAVNPGDGNAIQDAIDQNQGGQRKSQWWASQTRVVYLPPGTYEVGSQIKMRTGTILMGDATNPPTIKASRNFGGERQLIKGFDQDHTGTGELSFTIGLKNVIIDTTNVDGNSDFKAINWRVAQGSQMQNVKIVMPTSGSGNGHTGIWVGQGSSLGVSDVRIERGWNGIFHNGHQQMAYKNINFFQNTNGLRIDGGDTISLTGSTFDTVGNAVIHTGGSPWIAMIDCKSVNSGVTFSTTQYPSLLIENLEKDTQSHIVVWNNNDVVLRGGPSHIDQFTYANTYGRSPIYGPVSDGASNRPGSLVRGGKYPSIVAPNYSDKTTADFINIKDPKQNGGHKVLGDHSKDESGVLNQILAYAAQQGKIAYFPFGKYRVDSTLFIPPGTQIVGEAWSTIMGSGEFFSHEDNPKPVVSVGKSGDRGIAHIQDMRITVAEPLAGAILVQINMAGNSPGDVAIWNSLIIVGGTAGSKGINDQCGDASNQCKGAFLGLHFTKSSSAYVENTWVWVADHNSEGGGGCNIAGKGGVLVQATKGTWLHALGSEHWWLYQLNLWEAQNVFVSMLQAETNYDQGSQSPQFPPAPWKANVQGWNDPDFSWCGGGDGYCRKGYSNFITGGSGIRHYASAAWDFFRGPGYNSCDKGDQDPWRCTNVMHWISKQPSDLQIFGICSKSAYNALRLANGQFVRSQSGFTGGWPGTGADLGVYKA</sequence>
<name>A0AAJ0CEL8_9HYPO</name>
<dbReference type="InterPro" id="IPR012334">
    <property type="entry name" value="Pectin_lyas_fold"/>
</dbReference>
<dbReference type="InterPro" id="IPR024535">
    <property type="entry name" value="RHGA/B-epi-like_pectate_lyase"/>
</dbReference>
<dbReference type="FunFam" id="2.160.20.10:FF:000049">
    <property type="entry name" value="Putative exo-beta-1,3-glucanase"/>
    <property type="match status" value="1"/>
</dbReference>
<feature type="domain" description="Rhamnogalacturonase A/B/Epimerase-like pectate lyase" evidence="2">
    <location>
        <begin position="411"/>
        <end position="471"/>
    </location>
</feature>
<feature type="signal peptide" evidence="1">
    <location>
        <begin position="1"/>
        <end position="18"/>
    </location>
</feature>
<keyword evidence="1" id="KW-0732">Signal</keyword>
<comment type="caution">
    <text evidence="3">The sequence shown here is derived from an EMBL/GenBank/DDBJ whole genome shotgun (WGS) entry which is preliminary data.</text>
</comment>
<proteinExistence type="predicted"/>
<reference evidence="3" key="1">
    <citation type="submission" date="2023-06" db="EMBL/GenBank/DDBJ databases">
        <title>Conoideocrella luteorostrata (Hypocreales: Clavicipitaceae), a potential biocontrol fungus for elongate hemlock scale in United States Christmas tree production areas.</title>
        <authorList>
            <person name="Barrett H."/>
            <person name="Lovett B."/>
            <person name="Macias A.M."/>
            <person name="Stajich J.E."/>
            <person name="Kasson M.T."/>
        </authorList>
    </citation>
    <scope>NUCLEOTIDE SEQUENCE</scope>
    <source>
        <strain evidence="3">ARSEF 14590</strain>
    </source>
</reference>
<dbReference type="Proteomes" id="UP001251528">
    <property type="component" value="Unassembled WGS sequence"/>
</dbReference>
<evidence type="ECO:0000313" key="3">
    <source>
        <dbReference type="EMBL" id="KAK2590242.1"/>
    </source>
</evidence>